<name>A0AAE0F472_9CHLO</name>
<feature type="region of interest" description="Disordered" evidence="1">
    <location>
        <begin position="334"/>
        <end position="376"/>
    </location>
</feature>
<accession>A0AAE0F472</accession>
<dbReference type="EMBL" id="LGRX02026544">
    <property type="protein sequence ID" value="KAK3250702.1"/>
    <property type="molecule type" value="Genomic_DNA"/>
</dbReference>
<feature type="compositionally biased region" description="Low complexity" evidence="1">
    <location>
        <begin position="509"/>
        <end position="530"/>
    </location>
</feature>
<dbReference type="Proteomes" id="UP001190700">
    <property type="component" value="Unassembled WGS sequence"/>
</dbReference>
<evidence type="ECO:0000313" key="3">
    <source>
        <dbReference type="Proteomes" id="UP001190700"/>
    </source>
</evidence>
<feature type="compositionally biased region" description="Basic and acidic residues" evidence="1">
    <location>
        <begin position="83"/>
        <end position="107"/>
    </location>
</feature>
<feature type="compositionally biased region" description="Basic and acidic residues" evidence="1">
    <location>
        <begin position="129"/>
        <end position="140"/>
    </location>
</feature>
<evidence type="ECO:0000256" key="1">
    <source>
        <dbReference type="SAM" id="MobiDB-lite"/>
    </source>
</evidence>
<comment type="caution">
    <text evidence="2">The sequence shown here is derived from an EMBL/GenBank/DDBJ whole genome shotgun (WGS) entry which is preliminary data.</text>
</comment>
<gene>
    <name evidence="2" type="ORF">CYMTET_39933</name>
</gene>
<proteinExistence type="predicted"/>
<feature type="compositionally biased region" description="Low complexity" evidence="1">
    <location>
        <begin position="549"/>
        <end position="563"/>
    </location>
</feature>
<feature type="region of interest" description="Disordered" evidence="1">
    <location>
        <begin position="66"/>
        <end position="159"/>
    </location>
</feature>
<dbReference type="AlphaFoldDB" id="A0AAE0F472"/>
<feature type="region of interest" description="Disordered" evidence="1">
    <location>
        <begin position="488"/>
        <end position="637"/>
    </location>
</feature>
<protein>
    <submittedName>
        <fullName evidence="2">Uncharacterized protein</fullName>
    </submittedName>
</protein>
<feature type="region of interest" description="Disordered" evidence="1">
    <location>
        <begin position="230"/>
        <end position="303"/>
    </location>
</feature>
<organism evidence="2 3">
    <name type="scientific">Cymbomonas tetramitiformis</name>
    <dbReference type="NCBI Taxonomy" id="36881"/>
    <lineage>
        <taxon>Eukaryota</taxon>
        <taxon>Viridiplantae</taxon>
        <taxon>Chlorophyta</taxon>
        <taxon>Pyramimonadophyceae</taxon>
        <taxon>Pyramimonadales</taxon>
        <taxon>Pyramimonadaceae</taxon>
        <taxon>Cymbomonas</taxon>
    </lineage>
</organism>
<feature type="compositionally biased region" description="Acidic residues" evidence="1">
    <location>
        <begin position="108"/>
        <end position="128"/>
    </location>
</feature>
<keyword evidence="3" id="KW-1185">Reference proteome</keyword>
<sequence length="727" mass="76294">MTTQVAASQVTGMQQECGNLDTLSGVVAEVAAAAHEGDPLEEGLVLGRVQLEVIGVHVSAPPQIGLSEEAWLDEEVQNIQEGGSEKEEQKEGETGGDKKGEKNGGKEGEEEDEEKGEGEGEEEGEGGGEEERTVKGEEGCAMKGEMGDQEEGKKENWELLTEKTAEEDTGAAMALDGLSEGQMPQDGEGGAALVEEGCCREGPWGGQVPLDEESARRVTCTDSGTVRKLRYEDMDEEEESASPAVQVVEDAGMKSASPETPVTPLPSHDQGKLAQDAASGGRAAMGPENWEPGSRDTPEWDTTVFGSPIRALRSLSPLAEPPLLPRRQCGALWQAAADPEASSPRAEDRKAATQKGTAALVDSQPPPLTGKLPEDLVWGCGRRARAEERGSAPPREEPDVKMKEVEDLASVESAEPQQQALELARLGVNDIDSEPAFFIPHIRHIRPKGGNALFDERRGVACSPPSPLSVMPEQAGCGEERGVWSPGVGDLGCEEPSAGADGAPSSCNAARGSRAQGRGARPARPTRGARLLMATKGEERQPRRRLSRGEGAVAAAGASSAGPESPPPVADVYGSPTQLALALSPSPSPQRAAGASLIEEKATSSPGSSRKRTRSGLGRSGAETGSGVKRPRSILKGPAQLASPQLWAEACAASQPVVETLTEELSKIRELLQVQAQTATGAAAEDLEVRLAGVRKAEALGEEELARMHRLSSGPRNMSNPLKEDCA</sequence>
<evidence type="ECO:0000313" key="2">
    <source>
        <dbReference type="EMBL" id="KAK3250702.1"/>
    </source>
</evidence>
<reference evidence="2 3" key="1">
    <citation type="journal article" date="2015" name="Genome Biol. Evol.">
        <title>Comparative Genomics of a Bacterivorous Green Alga Reveals Evolutionary Causalities and Consequences of Phago-Mixotrophic Mode of Nutrition.</title>
        <authorList>
            <person name="Burns J.A."/>
            <person name="Paasch A."/>
            <person name="Narechania A."/>
            <person name="Kim E."/>
        </authorList>
    </citation>
    <scope>NUCLEOTIDE SEQUENCE [LARGE SCALE GENOMIC DNA]</scope>
    <source>
        <strain evidence="2 3">PLY_AMNH</strain>
    </source>
</reference>
<feature type="compositionally biased region" description="Basic and acidic residues" evidence="1">
    <location>
        <begin position="150"/>
        <end position="159"/>
    </location>
</feature>